<dbReference type="Proteomes" id="UP000676336">
    <property type="component" value="Unassembled WGS sequence"/>
</dbReference>
<dbReference type="EMBL" id="CAJOBI010333530">
    <property type="protein sequence ID" value="CAF5202301.1"/>
    <property type="molecule type" value="Genomic_DNA"/>
</dbReference>
<organism evidence="2 3">
    <name type="scientific">Rotaria magnacalcarata</name>
    <dbReference type="NCBI Taxonomy" id="392030"/>
    <lineage>
        <taxon>Eukaryota</taxon>
        <taxon>Metazoa</taxon>
        <taxon>Spiralia</taxon>
        <taxon>Gnathifera</taxon>
        <taxon>Rotifera</taxon>
        <taxon>Eurotatoria</taxon>
        <taxon>Bdelloidea</taxon>
        <taxon>Philodinida</taxon>
        <taxon>Philodinidae</taxon>
        <taxon>Rotaria</taxon>
    </lineage>
</organism>
<feature type="compositionally biased region" description="Polar residues" evidence="1">
    <location>
        <begin position="10"/>
        <end position="19"/>
    </location>
</feature>
<evidence type="ECO:0000313" key="2">
    <source>
        <dbReference type="EMBL" id="CAF5202301.1"/>
    </source>
</evidence>
<evidence type="ECO:0000313" key="3">
    <source>
        <dbReference type="Proteomes" id="UP000676336"/>
    </source>
</evidence>
<dbReference type="AlphaFoldDB" id="A0A8S3IQ54"/>
<protein>
    <submittedName>
        <fullName evidence="2">Uncharacterized protein</fullName>
    </submittedName>
</protein>
<name>A0A8S3IQ54_9BILA</name>
<comment type="caution">
    <text evidence="2">The sequence shown here is derived from an EMBL/GenBank/DDBJ whole genome shotgun (WGS) entry which is preliminary data.</text>
</comment>
<sequence length="133" mass="15029">MTWRHDAEPSGTTAINDTSLPDRTDSSFDYSIVESASSQHNRMVQAGNTASLNSSISNQQEFNLSNRLSPTNSIERSKTQSDFHIFQLLTIKCIVQLELIQTIDDIVFYPSTSKKEDLQNIAIAQKLTWFQTK</sequence>
<proteinExistence type="predicted"/>
<feature type="region of interest" description="Disordered" evidence="1">
    <location>
        <begin position="1"/>
        <end position="22"/>
    </location>
</feature>
<accession>A0A8S3IQ54</accession>
<reference evidence="2" key="1">
    <citation type="submission" date="2021-02" db="EMBL/GenBank/DDBJ databases">
        <authorList>
            <person name="Nowell W R."/>
        </authorList>
    </citation>
    <scope>NUCLEOTIDE SEQUENCE</scope>
</reference>
<gene>
    <name evidence="2" type="ORF">SMN809_LOCUS75879</name>
</gene>
<evidence type="ECO:0000256" key="1">
    <source>
        <dbReference type="SAM" id="MobiDB-lite"/>
    </source>
</evidence>
<feature type="non-terminal residue" evidence="2">
    <location>
        <position position="1"/>
    </location>
</feature>